<dbReference type="GO" id="GO:0008270">
    <property type="term" value="F:zinc ion binding"/>
    <property type="evidence" value="ECO:0007669"/>
    <property type="project" value="UniProtKB-UniRule"/>
</dbReference>
<dbReference type="GO" id="GO:0005634">
    <property type="term" value="C:nucleus"/>
    <property type="evidence" value="ECO:0007669"/>
    <property type="project" value="UniProtKB-SubCell"/>
</dbReference>
<keyword evidence="1" id="KW-0862">Zinc</keyword>
<proteinExistence type="inferred from homology"/>
<dbReference type="GO" id="GO:0003676">
    <property type="term" value="F:nucleic acid binding"/>
    <property type="evidence" value="ECO:0007669"/>
    <property type="project" value="InterPro"/>
</dbReference>
<feature type="region of interest" description="Disordered" evidence="2">
    <location>
        <begin position="768"/>
        <end position="875"/>
    </location>
</feature>
<keyword evidence="1" id="KW-0479">Metal-binding</keyword>
<dbReference type="InterPro" id="IPR031052">
    <property type="entry name" value="FHY3/FAR1"/>
</dbReference>
<feature type="compositionally biased region" description="Basic and acidic residues" evidence="2">
    <location>
        <begin position="12"/>
        <end position="31"/>
    </location>
</feature>
<dbReference type="EnsemblPlants" id="EMT18279">
    <property type="protein sequence ID" value="EMT18279"/>
    <property type="gene ID" value="F775_23090"/>
</dbReference>
<feature type="compositionally biased region" description="Polar residues" evidence="2">
    <location>
        <begin position="32"/>
        <end position="62"/>
    </location>
</feature>
<evidence type="ECO:0000313" key="3">
    <source>
        <dbReference type="EnsemblPlants" id="EMT18279"/>
    </source>
</evidence>
<dbReference type="PROSITE" id="PS50158">
    <property type="entry name" value="ZF_CCHC"/>
    <property type="match status" value="1"/>
</dbReference>
<sequence>MEMFKSASSGQDNRDGRSLNDIGKDYGRQEHGVQQTPAKRSILSSRDSTKQIVQTQMPTKAQSGRCDGPAFVGGHNEEVQGNKISFDVRRRIIGNKSIGVQGFGMVCTSKKSPATKSNIGAISSTIQQHQKALQVYEEGSKYRRSPRIDENIRQGPLKGSPVAFNMRGPSKGSPMAFKIVSEITNARRLSPRFAGQERHGKTKDLAEGITDEGKKYHSSLSISKETQHSQQQVAYNANTDCMVEAAQSLGCTSVGETGGSIAQCNIGEADSFMDLAVPCRNDAAACDKQQSSSSSAVSGPMAGDETDVVRSECDQTNEDTVDIIIMAPPTIVEKEMDDMFKEGIYPTIQEVTEALEPEGGMVFGSLDECFLFFCRYARKVGFAAKRSTSRRSTYDQQLDKQVFQCTKEGQNKTIERHVKERRSNCLIRTSCPVQITAKRDTDRRKWRRPGFHHVEETENNVVRSLFWTDSLYQDEFERTWKAAISVHKAEGNKHLNTLWELRNFWVPSYFKDCFYPFSSTTTRGESTNSMWKNYVNHRDTIKRFVDVYHMIQQNCLATLDKKRHRIEEKVPSLETGFPIERQASEVYTNEIFRKLQLELRNRTYLKCSDLAKGRQYFFKKIIEPGEKVWKPYPGEEFDRSEFRVDVDEQKEIYSCRCKKMSRDGIQCCHVLKVMDQTGMIDQLPKSFVIPRWSRNLSESLKVLSTSQGDSMTIQDDETMRFGLAYAELSDICSNACRKEKASRVWRECTVDMKIKVMAALAEEPDTGILAETLKNPPMSGSKGTKKGDRIKAGSEKKGKGNKAASKCGRCGVKGHRKTNCPDNPEVQERMRIEEEKRKSQQEKRARSMKWATTPTTPSWKSNGSGQCTPSPGGKS</sequence>
<dbReference type="PROSITE" id="PS50966">
    <property type="entry name" value="ZF_SWIM"/>
    <property type="match status" value="1"/>
</dbReference>
<name>N1QZZ0_AEGTA</name>
<dbReference type="PANTHER" id="PTHR31669">
    <property type="entry name" value="PROTEIN FAR1-RELATED SEQUENCE 10-RELATED"/>
    <property type="match status" value="1"/>
</dbReference>
<dbReference type="InterPro" id="IPR001878">
    <property type="entry name" value="Znf_CCHC"/>
</dbReference>
<comment type="subcellular location">
    <subcellularLocation>
        <location evidence="1">Nucleus</location>
    </subcellularLocation>
</comment>
<feature type="compositionally biased region" description="Polar residues" evidence="2">
    <location>
        <begin position="850"/>
        <end position="869"/>
    </location>
</feature>
<reference evidence="3" key="1">
    <citation type="submission" date="2015-06" db="UniProtKB">
        <authorList>
            <consortium name="EnsemblPlants"/>
        </authorList>
    </citation>
    <scope>IDENTIFICATION</scope>
</reference>
<feature type="compositionally biased region" description="Basic and acidic residues" evidence="2">
    <location>
        <begin position="826"/>
        <end position="845"/>
    </location>
</feature>
<feature type="compositionally biased region" description="Polar residues" evidence="2">
    <location>
        <begin position="1"/>
        <end position="11"/>
    </location>
</feature>
<protein>
    <recommendedName>
        <fullName evidence="1">Protein FAR1-RELATED SEQUENCE</fullName>
    </recommendedName>
</protein>
<evidence type="ECO:0000256" key="1">
    <source>
        <dbReference type="RuleBase" id="RU367018"/>
    </source>
</evidence>
<accession>N1QZZ0</accession>
<comment type="similarity">
    <text evidence="1">Belongs to the FHY3/FAR1 family.</text>
</comment>
<dbReference type="AlphaFoldDB" id="N1QZZ0"/>
<organism evidence="3">
    <name type="scientific">Aegilops tauschii</name>
    <name type="common">Tausch's goatgrass</name>
    <name type="synonym">Aegilops squarrosa</name>
    <dbReference type="NCBI Taxonomy" id="37682"/>
    <lineage>
        <taxon>Eukaryota</taxon>
        <taxon>Viridiplantae</taxon>
        <taxon>Streptophyta</taxon>
        <taxon>Embryophyta</taxon>
        <taxon>Tracheophyta</taxon>
        <taxon>Spermatophyta</taxon>
        <taxon>Magnoliopsida</taxon>
        <taxon>Liliopsida</taxon>
        <taxon>Poales</taxon>
        <taxon>Poaceae</taxon>
        <taxon>BOP clade</taxon>
        <taxon>Pooideae</taxon>
        <taxon>Triticodae</taxon>
        <taxon>Triticeae</taxon>
        <taxon>Triticinae</taxon>
        <taxon>Aegilops</taxon>
    </lineage>
</organism>
<feature type="region of interest" description="Disordered" evidence="2">
    <location>
        <begin position="1"/>
        <end position="66"/>
    </location>
</feature>
<dbReference type="InterPro" id="IPR007527">
    <property type="entry name" value="Znf_SWIM"/>
</dbReference>
<keyword evidence="1" id="KW-0863">Zinc-finger</keyword>
<dbReference type="InterPro" id="IPR004330">
    <property type="entry name" value="FAR1_DNA_bnd_dom"/>
</dbReference>
<keyword evidence="1" id="KW-0539">Nucleus</keyword>
<dbReference type="Pfam" id="PF03101">
    <property type="entry name" value="FAR1"/>
    <property type="match status" value="1"/>
</dbReference>
<comment type="function">
    <text evidence="1">Putative transcription activator involved in regulating light control of development.</text>
</comment>
<feature type="compositionally biased region" description="Basic and acidic residues" evidence="2">
    <location>
        <begin position="785"/>
        <end position="798"/>
    </location>
</feature>
<evidence type="ECO:0000256" key="2">
    <source>
        <dbReference type="SAM" id="MobiDB-lite"/>
    </source>
</evidence>
<dbReference type="PANTHER" id="PTHR31669:SF214">
    <property type="entry name" value="PROTEIN FAR1-RELATED SEQUENCE"/>
    <property type="match status" value="1"/>
</dbReference>
<dbReference type="GO" id="GO:0006355">
    <property type="term" value="P:regulation of DNA-templated transcription"/>
    <property type="evidence" value="ECO:0007669"/>
    <property type="project" value="UniProtKB-UniRule"/>
</dbReference>